<dbReference type="InterPro" id="IPR010044">
    <property type="entry name" value="MTAP"/>
</dbReference>
<dbReference type="Pfam" id="PF01048">
    <property type="entry name" value="PNP_UDP_1"/>
    <property type="match status" value="1"/>
</dbReference>
<dbReference type="EMBL" id="UINC01047479">
    <property type="protein sequence ID" value="SVB56800.1"/>
    <property type="molecule type" value="Genomic_DNA"/>
</dbReference>
<dbReference type="HAMAP" id="MF_01963">
    <property type="entry name" value="MTAP"/>
    <property type="match status" value="1"/>
</dbReference>
<dbReference type="GO" id="GO:0006166">
    <property type="term" value="P:purine ribonucleoside salvage"/>
    <property type="evidence" value="ECO:0007669"/>
    <property type="project" value="UniProtKB-KW"/>
</dbReference>
<name>A0A382F1E5_9ZZZZ</name>
<evidence type="ECO:0000259" key="5">
    <source>
        <dbReference type="Pfam" id="PF01048"/>
    </source>
</evidence>
<dbReference type="InterPro" id="IPR000845">
    <property type="entry name" value="Nucleoside_phosphorylase_d"/>
</dbReference>
<dbReference type="InterPro" id="IPR018099">
    <property type="entry name" value="Purine_phosphorylase-2_CS"/>
</dbReference>
<dbReference type="PROSITE" id="PS01240">
    <property type="entry name" value="PNP_MTAP_2"/>
    <property type="match status" value="1"/>
</dbReference>
<evidence type="ECO:0000256" key="1">
    <source>
        <dbReference type="ARBA" id="ARBA00006751"/>
    </source>
</evidence>
<dbReference type="PANTHER" id="PTHR42679:SF2">
    <property type="entry name" value="S-METHYL-5'-THIOADENOSINE PHOSPHORYLASE"/>
    <property type="match status" value="1"/>
</dbReference>
<dbReference type="SUPFAM" id="SSF53167">
    <property type="entry name" value="Purine and uridine phosphorylases"/>
    <property type="match status" value="1"/>
</dbReference>
<accession>A0A382F1E5</accession>
<evidence type="ECO:0000256" key="4">
    <source>
        <dbReference type="ARBA" id="ARBA00022726"/>
    </source>
</evidence>
<feature type="domain" description="Nucleoside phosphorylase" evidence="5">
    <location>
        <begin position="10"/>
        <end position="248"/>
    </location>
</feature>
<gene>
    <name evidence="6" type="ORF">METZ01_LOCUS209654</name>
</gene>
<dbReference type="NCBIfam" id="TIGR01694">
    <property type="entry name" value="MTAP"/>
    <property type="match status" value="1"/>
</dbReference>
<comment type="similarity">
    <text evidence="1">Belongs to the PNP/MTAP phosphorylase family.</text>
</comment>
<evidence type="ECO:0000313" key="6">
    <source>
        <dbReference type="EMBL" id="SVB56800.1"/>
    </source>
</evidence>
<dbReference type="AlphaFoldDB" id="A0A382F1E5"/>
<proteinExistence type="inferred from homology"/>
<evidence type="ECO:0000256" key="2">
    <source>
        <dbReference type="ARBA" id="ARBA00022676"/>
    </source>
</evidence>
<keyword evidence="3" id="KW-0808">Transferase</keyword>
<dbReference type="Gene3D" id="3.40.50.1580">
    <property type="entry name" value="Nucleoside phosphorylase domain"/>
    <property type="match status" value="1"/>
</dbReference>
<dbReference type="GO" id="GO:0017061">
    <property type="term" value="F:S-methyl-5-thioadenosine phosphorylase activity"/>
    <property type="evidence" value="ECO:0007669"/>
    <property type="project" value="InterPro"/>
</dbReference>
<reference evidence="6" key="1">
    <citation type="submission" date="2018-05" db="EMBL/GenBank/DDBJ databases">
        <authorList>
            <person name="Lanie J.A."/>
            <person name="Ng W.-L."/>
            <person name="Kazmierczak K.M."/>
            <person name="Andrzejewski T.M."/>
            <person name="Davidsen T.M."/>
            <person name="Wayne K.J."/>
            <person name="Tettelin H."/>
            <person name="Glass J.I."/>
            <person name="Rusch D."/>
            <person name="Podicherti R."/>
            <person name="Tsui H.-C.T."/>
            <person name="Winkler M.E."/>
        </authorList>
    </citation>
    <scope>NUCLEOTIDE SEQUENCE</scope>
</reference>
<protein>
    <recommendedName>
        <fullName evidence="5">Nucleoside phosphorylase domain-containing protein</fullName>
    </recommendedName>
</protein>
<keyword evidence="4" id="KW-0660">Purine salvage</keyword>
<dbReference type="FunFam" id="3.40.50.1580:FF:000012">
    <property type="entry name" value="Probable 6-oxopurine nucleoside phosphorylase"/>
    <property type="match status" value="1"/>
</dbReference>
<sequence length="291" mass="31855">MSGTNRQIDLAFIGGSGLYALDELKDEEFVSVDTPFGSTSDDIALGTLGDIEVGFLPRHGRGHRLLPSEVPYAANIYALKTLGTKVIISISAVGSLRQEVKPLQVVVPDQLIDWTKSRKNSYFGEGIVAHVSFADPFCPISRQVIVKACQSTDVSYHDGGTCIVIEGPQFSTRSESLLYRNWGADIIGMTALPEAKLAREAEICYSTVAMVTDYDCWHDEEAAVSAHMVVDNLRKNVETSQKLVKQIAENIQVEDSQCECGTALETAILSERLESSPDSLERIHLLLGKYV</sequence>
<keyword evidence="2" id="KW-0328">Glycosyltransferase</keyword>
<dbReference type="GO" id="GO:0005829">
    <property type="term" value="C:cytosol"/>
    <property type="evidence" value="ECO:0007669"/>
    <property type="project" value="TreeGrafter"/>
</dbReference>
<dbReference type="GO" id="GO:0019509">
    <property type="term" value="P:L-methionine salvage from methylthioadenosine"/>
    <property type="evidence" value="ECO:0007669"/>
    <property type="project" value="TreeGrafter"/>
</dbReference>
<dbReference type="CDD" id="cd09010">
    <property type="entry name" value="MTAP_SsMTAPII_like_MTIP"/>
    <property type="match status" value="1"/>
</dbReference>
<organism evidence="6">
    <name type="scientific">marine metagenome</name>
    <dbReference type="NCBI Taxonomy" id="408172"/>
    <lineage>
        <taxon>unclassified sequences</taxon>
        <taxon>metagenomes</taxon>
        <taxon>ecological metagenomes</taxon>
    </lineage>
</organism>
<dbReference type="PANTHER" id="PTHR42679">
    <property type="entry name" value="S-METHYL-5'-THIOADENOSINE PHOSPHORYLASE"/>
    <property type="match status" value="1"/>
</dbReference>
<dbReference type="InterPro" id="IPR035994">
    <property type="entry name" value="Nucleoside_phosphorylase_sf"/>
</dbReference>
<evidence type="ECO:0000256" key="3">
    <source>
        <dbReference type="ARBA" id="ARBA00022679"/>
    </source>
</evidence>